<sequence>MARGRIIKPEFWDDEKLGTISLSARLTFIGLWSNSDDYGVVKGHSSWLKNRIFPYDDIKKADFEKWLAELENISVVIPFDHNGEKFYLIKHFSDHQKVDKPSKTRNPEPPDNILKDSTKISEDSTKISEDSMKISEDSEKGSDEVEVEVEVEVKRSKVEVEGEGSDSPPPDSSSRGSKVSFKDWPEYVNQEIDKLINDLEWIQKQESKYQNVDIVQTLDESRDYWSSAEGFKKKKGSGNSDWKSTFYNNFKDNWRCVPKRSDGKVPLTGREKALEKMHRMDQTRAP</sequence>
<reference evidence="2" key="1">
    <citation type="submission" date="2020-03" db="EMBL/GenBank/DDBJ databases">
        <title>The deep terrestrial virosphere.</title>
        <authorList>
            <person name="Holmfeldt K."/>
            <person name="Nilsson E."/>
            <person name="Simone D."/>
            <person name="Lopez-Fernandez M."/>
            <person name="Wu X."/>
            <person name="de Brujin I."/>
            <person name="Lundin D."/>
            <person name="Andersson A."/>
            <person name="Bertilsson S."/>
            <person name="Dopson M."/>
        </authorList>
    </citation>
    <scope>NUCLEOTIDE SEQUENCE</scope>
    <source>
        <strain evidence="2">MM415B00820</strain>
    </source>
</reference>
<name>A0A6M3IXD1_9ZZZZ</name>
<accession>A0A6M3IXD1</accession>
<evidence type="ECO:0000313" key="2">
    <source>
        <dbReference type="EMBL" id="QJA62170.1"/>
    </source>
</evidence>
<gene>
    <name evidence="2" type="ORF">MM415B00820_0032</name>
</gene>
<feature type="compositionally biased region" description="Basic and acidic residues" evidence="1">
    <location>
        <begin position="151"/>
        <end position="160"/>
    </location>
</feature>
<dbReference type="EMBL" id="MT141463">
    <property type="protein sequence ID" value="QJA62170.1"/>
    <property type="molecule type" value="Genomic_DNA"/>
</dbReference>
<evidence type="ECO:0000256" key="1">
    <source>
        <dbReference type="SAM" id="MobiDB-lite"/>
    </source>
</evidence>
<feature type="compositionally biased region" description="Basic and acidic residues" evidence="1">
    <location>
        <begin position="98"/>
        <end position="143"/>
    </location>
</feature>
<organism evidence="2">
    <name type="scientific">viral metagenome</name>
    <dbReference type="NCBI Taxonomy" id="1070528"/>
    <lineage>
        <taxon>unclassified sequences</taxon>
        <taxon>metagenomes</taxon>
        <taxon>organismal metagenomes</taxon>
    </lineage>
</organism>
<proteinExistence type="predicted"/>
<dbReference type="AlphaFoldDB" id="A0A6M3IXD1"/>
<protein>
    <submittedName>
        <fullName evidence="2">Uncharacterized protein</fullName>
    </submittedName>
</protein>
<feature type="region of interest" description="Disordered" evidence="1">
    <location>
        <begin position="98"/>
        <end position="180"/>
    </location>
</feature>